<dbReference type="Proteomes" id="UP000059074">
    <property type="component" value="Unassembled WGS sequence"/>
</dbReference>
<feature type="transmembrane region" description="Helical" evidence="1">
    <location>
        <begin position="35"/>
        <end position="61"/>
    </location>
</feature>
<name>A0A109BI85_HYPSL</name>
<keyword evidence="1" id="KW-0812">Transmembrane</keyword>
<accession>A0A109BI85</accession>
<dbReference type="STRING" id="121290.APY04_1406"/>
<feature type="transmembrane region" description="Helical" evidence="1">
    <location>
        <begin position="181"/>
        <end position="200"/>
    </location>
</feature>
<keyword evidence="1" id="KW-0472">Membrane</keyword>
<evidence type="ECO:0000313" key="3">
    <source>
        <dbReference type="Proteomes" id="UP000059074"/>
    </source>
</evidence>
<feature type="transmembrane region" description="Helical" evidence="1">
    <location>
        <begin position="206"/>
        <end position="228"/>
    </location>
</feature>
<keyword evidence="3" id="KW-1185">Reference proteome</keyword>
<feature type="transmembrane region" description="Helical" evidence="1">
    <location>
        <begin position="73"/>
        <end position="97"/>
    </location>
</feature>
<sequence>MAWIGGFTHAGRWAERPGRAARTIRLRARGRRSAFAFWAMLALRALGTVRTVRSACGILIVRALAADKLACGALFVASGTPPLVAVALAPLAALFIARAGLRTSVALVAPFPLRCAGCTLPADKLACGALFIAEAAPAFVTPVVPAFSALFIPLAGLGTPVALITPLPFRGTGSALPADELASRPLFIASAVAALVAPVVRPLTAIFIPLAATACAIRAGTLAGWLAAWRLGEVRAFALAAGLSPSGGFAGARAP</sequence>
<organism evidence="2 3">
    <name type="scientific">Hyphomicrobium sulfonivorans</name>
    <dbReference type="NCBI Taxonomy" id="121290"/>
    <lineage>
        <taxon>Bacteria</taxon>
        <taxon>Pseudomonadati</taxon>
        <taxon>Pseudomonadota</taxon>
        <taxon>Alphaproteobacteria</taxon>
        <taxon>Hyphomicrobiales</taxon>
        <taxon>Hyphomicrobiaceae</taxon>
        <taxon>Hyphomicrobium</taxon>
    </lineage>
</organism>
<keyword evidence="1" id="KW-1133">Transmembrane helix</keyword>
<evidence type="ECO:0000313" key="2">
    <source>
        <dbReference type="EMBL" id="KWT69323.1"/>
    </source>
</evidence>
<proteinExistence type="predicted"/>
<gene>
    <name evidence="2" type="ORF">APY04_1406</name>
</gene>
<evidence type="ECO:0000256" key="1">
    <source>
        <dbReference type="SAM" id="Phobius"/>
    </source>
</evidence>
<dbReference type="AlphaFoldDB" id="A0A109BI85"/>
<feature type="transmembrane region" description="Helical" evidence="1">
    <location>
        <begin position="146"/>
        <end position="169"/>
    </location>
</feature>
<dbReference type="EMBL" id="LMTR01000045">
    <property type="protein sequence ID" value="KWT69323.1"/>
    <property type="molecule type" value="Genomic_DNA"/>
</dbReference>
<dbReference type="PATRIC" id="fig|121290.4.peg.2642"/>
<reference evidence="2 3" key="1">
    <citation type="submission" date="2015-10" db="EMBL/GenBank/DDBJ databases">
        <title>Transcriptomic analysis of a linuron degrading triple-species bacterial consortium.</title>
        <authorList>
            <person name="Albers P."/>
        </authorList>
    </citation>
    <scope>NUCLEOTIDE SEQUENCE [LARGE SCALE GENOMIC DNA]</scope>
    <source>
        <strain evidence="2 3">WDL6</strain>
    </source>
</reference>
<comment type="caution">
    <text evidence="2">The sequence shown here is derived from an EMBL/GenBank/DDBJ whole genome shotgun (WGS) entry which is preliminary data.</text>
</comment>
<protein>
    <submittedName>
        <fullName evidence="2">Uncharacterized protein</fullName>
    </submittedName>
</protein>